<comment type="caution">
    <text evidence="1">The sequence shown here is derived from an EMBL/GenBank/DDBJ whole genome shotgun (WGS) entry which is preliminary data.</text>
</comment>
<evidence type="ECO:0000313" key="2">
    <source>
        <dbReference type="Proteomes" id="UP000288215"/>
    </source>
</evidence>
<protein>
    <submittedName>
        <fullName evidence="1">Uncharacterized protein</fullName>
    </submittedName>
</protein>
<dbReference type="AlphaFoldDB" id="A0A3S3TTC1"/>
<dbReference type="Proteomes" id="UP000288215">
    <property type="component" value="Unassembled WGS sequence"/>
</dbReference>
<dbReference type="EMBL" id="RXGA01000001">
    <property type="protein sequence ID" value="RWX74206.1"/>
    <property type="molecule type" value="Genomic_DNA"/>
</dbReference>
<organism evidence="1 2">
    <name type="scientific">Methanosuratincola subterraneus</name>
    <dbReference type="NCBI Taxonomy" id="2593994"/>
    <lineage>
        <taxon>Archaea</taxon>
        <taxon>Thermoproteota</taxon>
        <taxon>Methanosuratincolia</taxon>
        <taxon>Candidatus Methanomethylicales</taxon>
        <taxon>Candidatus Methanomethylicaceae</taxon>
        <taxon>Candidatus Methanosuratincola (ex Vanwonterghem et al. 2016)</taxon>
    </lineage>
</organism>
<accession>A0A3S3TTC1</accession>
<evidence type="ECO:0000313" key="1">
    <source>
        <dbReference type="EMBL" id="RWX74206.1"/>
    </source>
</evidence>
<proteinExistence type="predicted"/>
<name>A0A3S3TTC1_METS7</name>
<sequence>MAMPSVIEDKALILKLIKIRKDCRLDLKCLEKLWINGRGDPR</sequence>
<reference evidence="1 2" key="1">
    <citation type="submission" date="2018-12" db="EMBL/GenBank/DDBJ databases">
        <title>The complete genome of the methanogenic archaea of the candidate phylum Verstraetearchaeota, obtained from the metagenome of underground thermal water.</title>
        <authorList>
            <person name="Kadnikov V.V."/>
            <person name="Mardanov A.V."/>
            <person name="Beletsky A.V."/>
            <person name="Karnachuk O.V."/>
            <person name="Ravin N.V."/>
        </authorList>
    </citation>
    <scope>NUCLEOTIDE SEQUENCE [LARGE SCALE GENOMIC DNA]</scope>
    <source>
        <strain evidence="1">Ch88</strain>
    </source>
</reference>
<gene>
    <name evidence="1" type="ORF">Metus_0231</name>
</gene>